<evidence type="ECO:0000256" key="1">
    <source>
        <dbReference type="ARBA" id="ARBA00022729"/>
    </source>
</evidence>
<keyword evidence="3" id="KW-1185">Reference proteome</keyword>
<name>A0A090BUT9_9GAMM</name>
<dbReference type="Gene3D" id="3.30.1450.10">
    <property type="match status" value="1"/>
</dbReference>
<sequence length="104" mass="11378">MSINFSQSVIGFIMMVVLLSSCATPGLTYTNFNRVKEGMTEEEVIRILGEPTKVTSVNVDTGIGSLFGLNNLSGTNMIWSTNDAKANVIFFKGKVKSNNFTNQF</sequence>
<organism evidence="2 3">
    <name type="scientific">Thioploca ingrica</name>
    <dbReference type="NCBI Taxonomy" id="40754"/>
    <lineage>
        <taxon>Bacteria</taxon>
        <taxon>Pseudomonadati</taxon>
        <taxon>Pseudomonadota</taxon>
        <taxon>Gammaproteobacteria</taxon>
        <taxon>Thiotrichales</taxon>
        <taxon>Thiotrichaceae</taxon>
        <taxon>Thioploca</taxon>
    </lineage>
</organism>
<accession>A0A090BUT9</accession>
<dbReference type="KEGG" id="tig:THII_1389"/>
<reference evidence="2 3" key="1">
    <citation type="journal article" date="2014" name="ISME J.">
        <title>Ecophysiology of Thioploca ingrica as revealed by the complete genome sequence supplemented with proteomic evidence.</title>
        <authorList>
            <person name="Kojima H."/>
            <person name="Ogura Y."/>
            <person name="Yamamoto N."/>
            <person name="Togashi T."/>
            <person name="Mori H."/>
            <person name="Watanabe T."/>
            <person name="Nemoto F."/>
            <person name="Kurokawa K."/>
            <person name="Hayashi T."/>
            <person name="Fukui M."/>
        </authorList>
    </citation>
    <scope>NUCLEOTIDE SEQUENCE [LARGE SCALE GENOMIC DNA]</scope>
</reference>
<dbReference type="STRING" id="40754.THII_1389"/>
<evidence type="ECO:0000313" key="2">
    <source>
        <dbReference type="EMBL" id="BAP55686.1"/>
    </source>
</evidence>
<dbReference type="EMBL" id="AP014633">
    <property type="protein sequence ID" value="BAP55686.1"/>
    <property type="molecule type" value="Genomic_DNA"/>
</dbReference>
<dbReference type="AlphaFoldDB" id="A0A090BUT9"/>
<protein>
    <recommendedName>
        <fullName evidence="4">Lipoprotein SmpA/OmlA domain-containing protein</fullName>
    </recommendedName>
</protein>
<dbReference type="OrthoDB" id="5422169at2"/>
<evidence type="ECO:0000313" key="3">
    <source>
        <dbReference type="Proteomes" id="UP000031623"/>
    </source>
</evidence>
<dbReference type="InterPro" id="IPR037873">
    <property type="entry name" value="BamE-like"/>
</dbReference>
<keyword evidence="1" id="KW-0732">Signal</keyword>
<proteinExistence type="predicted"/>
<gene>
    <name evidence="2" type="ORF">THII_1389</name>
</gene>
<dbReference type="HOGENOM" id="CLU_2248850_0_0_6"/>
<evidence type="ECO:0008006" key="4">
    <source>
        <dbReference type="Google" id="ProtNLM"/>
    </source>
</evidence>
<dbReference type="Proteomes" id="UP000031623">
    <property type="component" value="Chromosome"/>
</dbReference>